<dbReference type="InterPro" id="IPR014883">
    <property type="entry name" value="VRR_NUC"/>
</dbReference>
<organism evidence="5 6">
    <name type="scientific">Youngiibacter multivorans</name>
    <dbReference type="NCBI Taxonomy" id="937251"/>
    <lineage>
        <taxon>Bacteria</taxon>
        <taxon>Bacillati</taxon>
        <taxon>Bacillota</taxon>
        <taxon>Clostridia</taxon>
        <taxon>Eubacteriales</taxon>
        <taxon>Clostridiaceae</taxon>
        <taxon>Youngiibacter</taxon>
    </lineage>
</organism>
<reference evidence="5 6" key="1">
    <citation type="submission" date="2021-03" db="EMBL/GenBank/DDBJ databases">
        <title>Genomic Encyclopedia of Type Strains, Phase IV (KMG-IV): sequencing the most valuable type-strain genomes for metagenomic binning, comparative biology and taxonomic classification.</title>
        <authorList>
            <person name="Goeker M."/>
        </authorList>
    </citation>
    <scope>NUCLEOTIDE SEQUENCE [LARGE SCALE GENOMIC DNA]</scope>
    <source>
        <strain evidence="5 6">DSM 6139</strain>
    </source>
</reference>
<evidence type="ECO:0000256" key="2">
    <source>
        <dbReference type="ARBA" id="ARBA00022722"/>
    </source>
</evidence>
<accession>A0ABS4G796</accession>
<sequence length="98" mass="11152">MAEKEIVSKILKYLKSQPKCFCWKEHGGMYGTTGIPDIICCYRGNFVAFEVKTEKGRLTKLQSVALEKIKEAGGKAYKVTSLDEVRAILKNLEECEWM</sequence>
<keyword evidence="2" id="KW-0540">Nuclease</keyword>
<proteinExistence type="predicted"/>
<dbReference type="Gene3D" id="3.40.1350.10">
    <property type="match status" value="1"/>
</dbReference>
<comment type="cofactor">
    <cofactor evidence="1">
        <name>Mg(2+)</name>
        <dbReference type="ChEBI" id="CHEBI:18420"/>
    </cofactor>
</comment>
<dbReference type="InterPro" id="IPR011856">
    <property type="entry name" value="tRNA_endonuc-like_dom_sf"/>
</dbReference>
<dbReference type="EMBL" id="JAGGKC010000029">
    <property type="protein sequence ID" value="MBP1920399.1"/>
    <property type="molecule type" value="Genomic_DNA"/>
</dbReference>
<gene>
    <name evidence="5" type="ORF">J2Z34_002910</name>
</gene>
<keyword evidence="3" id="KW-0378">Hydrolase</keyword>
<keyword evidence="6" id="KW-1185">Reference proteome</keyword>
<evidence type="ECO:0000259" key="4">
    <source>
        <dbReference type="SMART" id="SM00990"/>
    </source>
</evidence>
<feature type="domain" description="VRR-NUC" evidence="4">
    <location>
        <begin position="1"/>
        <end position="83"/>
    </location>
</feature>
<dbReference type="InterPro" id="IPR011335">
    <property type="entry name" value="Restrct_endonuc-II-like"/>
</dbReference>
<comment type="caution">
    <text evidence="5">The sequence shown here is derived from an EMBL/GenBank/DDBJ whole genome shotgun (WGS) entry which is preliminary data.</text>
</comment>
<dbReference type="SUPFAM" id="SSF52980">
    <property type="entry name" value="Restriction endonuclease-like"/>
    <property type="match status" value="1"/>
</dbReference>
<evidence type="ECO:0000313" key="6">
    <source>
        <dbReference type="Proteomes" id="UP001519271"/>
    </source>
</evidence>
<evidence type="ECO:0000313" key="5">
    <source>
        <dbReference type="EMBL" id="MBP1920399.1"/>
    </source>
</evidence>
<name>A0ABS4G796_9CLOT</name>
<dbReference type="RefSeq" id="WP_209460573.1">
    <property type="nucleotide sequence ID" value="NZ_JAGGKC010000029.1"/>
</dbReference>
<dbReference type="Proteomes" id="UP001519271">
    <property type="component" value="Unassembled WGS sequence"/>
</dbReference>
<dbReference type="SMART" id="SM00990">
    <property type="entry name" value="VRR_NUC"/>
    <property type="match status" value="1"/>
</dbReference>
<evidence type="ECO:0000256" key="3">
    <source>
        <dbReference type="ARBA" id="ARBA00022801"/>
    </source>
</evidence>
<protein>
    <submittedName>
        <fullName evidence="5">Holliday junction resolvase</fullName>
    </submittedName>
</protein>
<evidence type="ECO:0000256" key="1">
    <source>
        <dbReference type="ARBA" id="ARBA00001946"/>
    </source>
</evidence>